<gene>
    <name evidence="5" type="primary">yecD_2</name>
    <name evidence="5" type="ORF">NCTC12218_00690</name>
</gene>
<dbReference type="EC" id="3.-.-.-" evidence="5"/>
<dbReference type="CDD" id="cd01014">
    <property type="entry name" value="nicotinamidase_related"/>
    <property type="match status" value="1"/>
</dbReference>
<evidence type="ECO:0000313" key="6">
    <source>
        <dbReference type="Proteomes" id="UP000264146"/>
    </source>
</evidence>
<dbReference type="EMBL" id="LR962863">
    <property type="protein sequence ID" value="CAD7359101.1"/>
    <property type="molecule type" value="Genomic_DNA"/>
</dbReference>
<feature type="domain" description="Isochorismatase-like" evidence="3">
    <location>
        <begin position="6"/>
        <end position="176"/>
    </location>
</feature>
<dbReference type="InterPro" id="IPR000868">
    <property type="entry name" value="Isochorismatase-like_dom"/>
</dbReference>
<dbReference type="InterPro" id="IPR036380">
    <property type="entry name" value="Isochorismatase-like_sf"/>
</dbReference>
<dbReference type="AlphaFoldDB" id="A0A7Z7QNP9"/>
<protein>
    <submittedName>
        <fullName evidence="5">Isochorismatase family protein</fullName>
        <ecNumber evidence="5">3.-.-.-</ecNumber>
    </submittedName>
</protein>
<accession>A0A7Z7QNP9</accession>
<evidence type="ECO:0000256" key="2">
    <source>
        <dbReference type="ARBA" id="ARBA00022801"/>
    </source>
</evidence>
<dbReference type="PANTHER" id="PTHR43540">
    <property type="entry name" value="PEROXYUREIDOACRYLATE/UREIDOACRYLATE AMIDOHYDROLASE-RELATED"/>
    <property type="match status" value="1"/>
</dbReference>
<dbReference type="Proteomes" id="UP000264146">
    <property type="component" value="Chromosome"/>
</dbReference>
<dbReference type="GeneID" id="93789419"/>
<evidence type="ECO:0000313" key="4">
    <source>
        <dbReference type="EMBL" id="CAD7359101.1"/>
    </source>
</evidence>
<reference evidence="4 6" key="2">
    <citation type="submission" date="2020-11" db="EMBL/GenBank/DDBJ databases">
        <authorList>
            <consortium name="Pathogen Informatics"/>
        </authorList>
    </citation>
    <scope>NUCLEOTIDE SEQUENCE [LARGE SCALE GENOMIC DNA]</scope>
    <source>
        <strain evidence="4 6">NCTC12218</strain>
    </source>
</reference>
<sequence>MTKQGLLIIDVQNDYFENGKMPLHNPDEALAHINLLERWFHEEDLPVFYIQHIFPNDDAAFFVHDTEGVQLNPQLKRYEQDPVITKQTPNSFFQTELATLLDENDVTDLVITGMMTHLCVDSTTRAAKELGYQSTLIHDATTTRGLSLNNQTVAPEDVQNAFISSLSNFAEIQSTNQFLSKQQ</sequence>
<dbReference type="Pfam" id="PF00857">
    <property type="entry name" value="Isochorismatase"/>
    <property type="match status" value="1"/>
</dbReference>
<reference evidence="5" key="1">
    <citation type="submission" date="2018-06" db="EMBL/GenBank/DDBJ databases">
        <authorList>
            <consortium name="Pathogen Informatics"/>
            <person name="Doyle S."/>
        </authorList>
    </citation>
    <scope>NUCLEOTIDE SEQUENCE [LARGE SCALE GENOMIC DNA]</scope>
    <source>
        <strain evidence="5">NCTC12218</strain>
    </source>
</reference>
<name>A0A7Z7QNP9_STASC</name>
<proteinExistence type="inferred from homology"/>
<keyword evidence="2 5" id="KW-0378">Hydrolase</keyword>
<dbReference type="GO" id="GO:0016787">
    <property type="term" value="F:hydrolase activity"/>
    <property type="evidence" value="ECO:0007669"/>
    <property type="project" value="UniProtKB-KW"/>
</dbReference>
<organism evidence="5">
    <name type="scientific">Staphylococcus schleiferi</name>
    <dbReference type="NCBI Taxonomy" id="1295"/>
    <lineage>
        <taxon>Bacteria</taxon>
        <taxon>Bacillati</taxon>
        <taxon>Bacillota</taxon>
        <taxon>Bacilli</taxon>
        <taxon>Bacillales</taxon>
        <taxon>Staphylococcaceae</taxon>
        <taxon>Staphylococcus</taxon>
    </lineage>
</organism>
<dbReference type="PANTHER" id="PTHR43540:SF1">
    <property type="entry name" value="ISOCHORISMATASE HYDROLASE"/>
    <property type="match status" value="1"/>
</dbReference>
<evidence type="ECO:0000256" key="1">
    <source>
        <dbReference type="ARBA" id="ARBA00006336"/>
    </source>
</evidence>
<dbReference type="EMBL" id="UHEF01000001">
    <property type="protein sequence ID" value="SUM87597.1"/>
    <property type="molecule type" value="Genomic_DNA"/>
</dbReference>
<comment type="similarity">
    <text evidence="1">Belongs to the isochorismatase family.</text>
</comment>
<dbReference type="Gene3D" id="3.40.50.850">
    <property type="entry name" value="Isochorismatase-like"/>
    <property type="match status" value="1"/>
</dbReference>
<dbReference type="RefSeq" id="WP_016426380.1">
    <property type="nucleotide sequence ID" value="NZ_CABKRV010000002.1"/>
</dbReference>
<dbReference type="SUPFAM" id="SSF52499">
    <property type="entry name" value="Isochorismatase-like hydrolases"/>
    <property type="match status" value="1"/>
</dbReference>
<evidence type="ECO:0000259" key="3">
    <source>
        <dbReference type="Pfam" id="PF00857"/>
    </source>
</evidence>
<dbReference type="InterPro" id="IPR050272">
    <property type="entry name" value="Isochorismatase-like_hydrls"/>
</dbReference>
<evidence type="ECO:0000313" key="5">
    <source>
        <dbReference type="EMBL" id="SUM87597.1"/>
    </source>
</evidence>